<dbReference type="Pfam" id="PF11905">
    <property type="entry name" value="DUF3425"/>
    <property type="match status" value="1"/>
</dbReference>
<dbReference type="PhylomeDB" id="B8M260"/>
<organism evidence="3 4">
    <name type="scientific">Talaromyces stipitatus (strain ATCC 10500 / CBS 375.48 / QM 6759 / NRRL 1006)</name>
    <name type="common">Penicillium stipitatum</name>
    <dbReference type="NCBI Taxonomy" id="441959"/>
    <lineage>
        <taxon>Eukaryota</taxon>
        <taxon>Fungi</taxon>
        <taxon>Dikarya</taxon>
        <taxon>Ascomycota</taxon>
        <taxon>Pezizomycotina</taxon>
        <taxon>Eurotiomycetes</taxon>
        <taxon>Eurotiomycetidae</taxon>
        <taxon>Eurotiales</taxon>
        <taxon>Trichocomaceae</taxon>
        <taxon>Talaromyces</taxon>
        <taxon>Talaromyces sect. Talaromyces</taxon>
    </lineage>
</organism>
<dbReference type="RefSeq" id="XP_002478487.1">
    <property type="nucleotide sequence ID" value="XM_002478442.1"/>
</dbReference>
<dbReference type="GeneID" id="8100889"/>
<proteinExistence type="predicted"/>
<protein>
    <submittedName>
        <fullName evidence="3">BZIP transcription factor, putative</fullName>
    </submittedName>
</protein>
<evidence type="ECO:0000256" key="1">
    <source>
        <dbReference type="SAM" id="Coils"/>
    </source>
</evidence>
<dbReference type="HOGENOM" id="CLU_020925_1_1_1"/>
<dbReference type="Gene3D" id="1.20.5.170">
    <property type="match status" value="1"/>
</dbReference>
<reference evidence="4" key="1">
    <citation type="journal article" date="2015" name="Genome Announc.">
        <title>Genome sequence of the AIDS-associated pathogen Penicillium marneffei (ATCC18224) and its near taxonomic relative Talaromyces stipitatus (ATCC10500).</title>
        <authorList>
            <person name="Nierman W.C."/>
            <person name="Fedorova-Abrams N.D."/>
            <person name="Andrianopoulos A."/>
        </authorList>
    </citation>
    <scope>NUCLEOTIDE SEQUENCE [LARGE SCALE GENOMIC DNA]</scope>
    <source>
        <strain evidence="4">ATCC 10500 / CBS 375.48 / QM 6759 / NRRL 1006</strain>
    </source>
</reference>
<dbReference type="InterPro" id="IPR021833">
    <property type="entry name" value="DUF3425"/>
</dbReference>
<dbReference type="AlphaFoldDB" id="B8M260"/>
<gene>
    <name evidence="3" type="ORF">TSTA_087600</name>
</gene>
<feature type="coiled-coil region" evidence="1">
    <location>
        <begin position="73"/>
        <end position="126"/>
    </location>
</feature>
<dbReference type="eggNOG" id="ENOG502RZFH">
    <property type="taxonomic scope" value="Eukaryota"/>
</dbReference>
<keyword evidence="1" id="KW-0175">Coiled coil</keyword>
<keyword evidence="4" id="KW-1185">Reference proteome</keyword>
<dbReference type="VEuPathDB" id="FungiDB:TSTA_087600"/>
<dbReference type="Proteomes" id="UP000001745">
    <property type="component" value="Unassembled WGS sequence"/>
</dbReference>
<accession>B8M260</accession>
<dbReference type="OMA" id="MRWQIEP"/>
<evidence type="ECO:0000313" key="4">
    <source>
        <dbReference type="Proteomes" id="UP000001745"/>
    </source>
</evidence>
<dbReference type="CDD" id="cd14688">
    <property type="entry name" value="bZIP_YAP"/>
    <property type="match status" value="1"/>
</dbReference>
<sequence length="524" mass="59195">MQSPDVKPEQPSAESIGALNHAVEHQMEPIDLPTHHHNGNMVAGTKRKINSASPRGVANLTPEQLARKRANDRQAQRAIRERTKAQIEALERRVHELTSQQPYQDIQNLVSEKERILKENQEIKRRLSTVMNILQPLVERDGLQIISPTNATLSSTTVPITTNAGLTPTNALPIPAETTHPSPLTDRSHDTPISLEYHQLDHSWTDSVAGNLSPTNVELQCAPRPATVSVMSVIPNPQLATQEFGEKLILNFLLDNPRHIPKIRDIPKLSAEHSHSPDSPKIDPSASSTTRAGVSAGPNDHRLANLIAINNLKPTCPLDSIFLDFLKNRRGELTSGTQQRLAYPSVSSLLNPAESSTYSYSISKVFSDILRTFPDISSLPEQVGTLYTMFQIMRWQIYPTQENYDRIPHWLTPRPAQLFNPHPAWMDYILWPKVRDRLSYAYQDYPFENWFVPYTRTISCNWPYEPTDCLLHNTDSDELLINPVFERHIRDLNNWSVGTEFAEAFPALVDAVRIKADGRRSRPS</sequence>
<name>B8M260_TALSN</name>
<feature type="region of interest" description="Disordered" evidence="2">
    <location>
        <begin position="270"/>
        <end position="297"/>
    </location>
</feature>
<dbReference type="PANTHER" id="PTHR37012:SF2">
    <property type="entry name" value="BZIP DOMAIN-CONTAINING PROTEIN-RELATED"/>
    <property type="match status" value="1"/>
</dbReference>
<evidence type="ECO:0000256" key="2">
    <source>
        <dbReference type="SAM" id="MobiDB-lite"/>
    </source>
</evidence>
<evidence type="ECO:0000313" key="3">
    <source>
        <dbReference type="EMBL" id="EED21524.1"/>
    </source>
</evidence>
<feature type="compositionally biased region" description="Basic and acidic residues" evidence="2">
    <location>
        <begin position="270"/>
        <end position="281"/>
    </location>
</feature>
<dbReference type="InParanoid" id="B8M260"/>
<dbReference type="OrthoDB" id="4161589at2759"/>
<dbReference type="EMBL" id="EQ962653">
    <property type="protein sequence ID" value="EED21524.1"/>
    <property type="molecule type" value="Genomic_DNA"/>
</dbReference>
<dbReference type="PANTHER" id="PTHR37012">
    <property type="entry name" value="B-ZIP TRANSCRIPTION FACTOR (EUROFUNG)-RELATED"/>
    <property type="match status" value="1"/>
</dbReference>